<dbReference type="Pfam" id="PF07876">
    <property type="entry name" value="Dabb"/>
    <property type="match status" value="1"/>
</dbReference>
<dbReference type="SUPFAM" id="SSF54909">
    <property type="entry name" value="Dimeric alpha+beta barrel"/>
    <property type="match status" value="1"/>
</dbReference>
<dbReference type="SMART" id="SM00886">
    <property type="entry name" value="Dabb"/>
    <property type="match status" value="1"/>
</dbReference>
<dbReference type="OrthoDB" id="8114960at2"/>
<dbReference type="PROSITE" id="PS51502">
    <property type="entry name" value="S_R_A_B_BARREL"/>
    <property type="match status" value="1"/>
</dbReference>
<proteinExistence type="predicted"/>
<dbReference type="InterPro" id="IPR011008">
    <property type="entry name" value="Dimeric_a/b-barrel"/>
</dbReference>
<reference evidence="2 3" key="1">
    <citation type="submission" date="2019-02" db="EMBL/GenBank/DDBJ databases">
        <title>Deep-cultivation of Planctomycetes and their phenomic and genomic characterization uncovers novel biology.</title>
        <authorList>
            <person name="Wiegand S."/>
            <person name="Jogler M."/>
            <person name="Boedeker C."/>
            <person name="Pinto D."/>
            <person name="Vollmers J."/>
            <person name="Rivas-Marin E."/>
            <person name="Kohn T."/>
            <person name="Peeters S.H."/>
            <person name="Heuer A."/>
            <person name="Rast P."/>
            <person name="Oberbeckmann S."/>
            <person name="Bunk B."/>
            <person name="Jeske O."/>
            <person name="Meyerdierks A."/>
            <person name="Storesund J.E."/>
            <person name="Kallscheuer N."/>
            <person name="Luecker S."/>
            <person name="Lage O.M."/>
            <person name="Pohl T."/>
            <person name="Merkel B.J."/>
            <person name="Hornburger P."/>
            <person name="Mueller R.-W."/>
            <person name="Bruemmer F."/>
            <person name="Labrenz M."/>
            <person name="Spormann A.M."/>
            <person name="Op Den Camp H."/>
            <person name="Overmann J."/>
            <person name="Amann R."/>
            <person name="Jetten M.S.M."/>
            <person name="Mascher T."/>
            <person name="Medema M.H."/>
            <person name="Devos D.P."/>
            <person name="Kaster A.-K."/>
            <person name="Ovreas L."/>
            <person name="Rohde M."/>
            <person name="Galperin M.Y."/>
            <person name="Jogler C."/>
        </authorList>
    </citation>
    <scope>NUCLEOTIDE SEQUENCE [LARGE SCALE GENOMIC DNA]</scope>
    <source>
        <strain evidence="2 3">Q31b</strain>
    </source>
</reference>
<accession>A0A5C6DJR1</accession>
<name>A0A5C6DJR1_9BACT</name>
<dbReference type="AlphaFoldDB" id="A0A5C6DJR1"/>
<keyword evidence="3" id="KW-1185">Reference proteome</keyword>
<dbReference type="Proteomes" id="UP000315471">
    <property type="component" value="Unassembled WGS sequence"/>
</dbReference>
<dbReference type="Gene3D" id="3.30.70.100">
    <property type="match status" value="1"/>
</dbReference>
<evidence type="ECO:0000313" key="2">
    <source>
        <dbReference type="EMBL" id="TWU37613.1"/>
    </source>
</evidence>
<evidence type="ECO:0000313" key="3">
    <source>
        <dbReference type="Proteomes" id="UP000315471"/>
    </source>
</evidence>
<dbReference type="EMBL" id="SJPY01000007">
    <property type="protein sequence ID" value="TWU37613.1"/>
    <property type="molecule type" value="Genomic_DNA"/>
</dbReference>
<sequence>MARLAHHVFFLLKDRRPEAIEALAASCEKYLNGHDGVVDFSVGTRDHELDRPVNLDFDVSLHLVFRDRAAHDAYQTIEQHLSFIAENKESWQQITVCDSNLR</sequence>
<dbReference type="InterPro" id="IPR013097">
    <property type="entry name" value="Dabb"/>
</dbReference>
<organism evidence="2 3">
    <name type="scientific">Novipirellula aureliae</name>
    <dbReference type="NCBI Taxonomy" id="2527966"/>
    <lineage>
        <taxon>Bacteria</taxon>
        <taxon>Pseudomonadati</taxon>
        <taxon>Planctomycetota</taxon>
        <taxon>Planctomycetia</taxon>
        <taxon>Pirellulales</taxon>
        <taxon>Pirellulaceae</taxon>
        <taxon>Novipirellula</taxon>
    </lineage>
</organism>
<comment type="caution">
    <text evidence="2">The sequence shown here is derived from an EMBL/GenBank/DDBJ whole genome shotgun (WGS) entry which is preliminary data.</text>
</comment>
<evidence type="ECO:0000259" key="1">
    <source>
        <dbReference type="PROSITE" id="PS51502"/>
    </source>
</evidence>
<feature type="domain" description="Stress-response A/B barrel" evidence="1">
    <location>
        <begin position="4"/>
        <end position="99"/>
    </location>
</feature>
<protein>
    <submittedName>
        <fullName evidence="2">Stress responsive A/B Barrel Domain protein</fullName>
    </submittedName>
</protein>
<dbReference type="RefSeq" id="WP_146601584.1">
    <property type="nucleotide sequence ID" value="NZ_SJPY01000007.1"/>
</dbReference>
<gene>
    <name evidence="2" type="ORF">Q31b_44010</name>
</gene>